<reference evidence="3" key="1">
    <citation type="submission" date="2023-04" db="EMBL/GenBank/DDBJ databases">
        <title>Phytophthora fragariaefolia NBRC 109709.</title>
        <authorList>
            <person name="Ichikawa N."/>
            <person name="Sato H."/>
            <person name="Tonouchi N."/>
        </authorList>
    </citation>
    <scope>NUCLEOTIDE SEQUENCE</scope>
    <source>
        <strain evidence="3">NBRC 109709</strain>
    </source>
</reference>
<dbReference type="Gene3D" id="3.40.50.300">
    <property type="entry name" value="P-loop containing nucleotide triphosphate hydrolases"/>
    <property type="match status" value="1"/>
</dbReference>
<dbReference type="SUPFAM" id="SSF52540">
    <property type="entry name" value="P-loop containing nucleoside triphosphate hydrolases"/>
    <property type="match status" value="1"/>
</dbReference>
<dbReference type="SMART" id="SM00174">
    <property type="entry name" value="RHO"/>
    <property type="match status" value="1"/>
</dbReference>
<evidence type="ECO:0000256" key="2">
    <source>
        <dbReference type="ARBA" id="ARBA00023134"/>
    </source>
</evidence>
<dbReference type="InterPro" id="IPR001806">
    <property type="entry name" value="Small_GTPase"/>
</dbReference>
<dbReference type="PROSITE" id="PS51419">
    <property type="entry name" value="RAB"/>
    <property type="match status" value="1"/>
</dbReference>
<dbReference type="PRINTS" id="PR00449">
    <property type="entry name" value="RASTRNSFRMNG"/>
</dbReference>
<dbReference type="InterPro" id="IPR027417">
    <property type="entry name" value="P-loop_NTPase"/>
</dbReference>
<dbReference type="PROSITE" id="PS51421">
    <property type="entry name" value="RAS"/>
    <property type="match status" value="1"/>
</dbReference>
<keyword evidence="2" id="KW-0342">GTP-binding</keyword>
<dbReference type="NCBIfam" id="TIGR00231">
    <property type="entry name" value="small_GTP"/>
    <property type="match status" value="1"/>
</dbReference>
<gene>
    <name evidence="3" type="ORF">Pfra01_001279800</name>
</gene>
<dbReference type="AlphaFoldDB" id="A0A9W6XLB9"/>
<dbReference type="FunFam" id="3.40.50.300:FF:001447">
    <property type="entry name" value="Ras-related protein Rab-1B"/>
    <property type="match status" value="1"/>
</dbReference>
<dbReference type="InterPro" id="IPR005225">
    <property type="entry name" value="Small_GTP-bd"/>
</dbReference>
<comment type="caution">
    <text evidence="3">The sequence shown here is derived from an EMBL/GenBank/DDBJ whole genome shotgun (WGS) entry which is preliminary data.</text>
</comment>
<dbReference type="InterPro" id="IPR050227">
    <property type="entry name" value="Rab"/>
</dbReference>
<dbReference type="GO" id="GO:0003924">
    <property type="term" value="F:GTPase activity"/>
    <property type="evidence" value="ECO:0007669"/>
    <property type="project" value="InterPro"/>
</dbReference>
<dbReference type="Pfam" id="PF00071">
    <property type="entry name" value="Ras"/>
    <property type="match status" value="1"/>
</dbReference>
<dbReference type="Proteomes" id="UP001165121">
    <property type="component" value="Unassembled WGS sequence"/>
</dbReference>
<protein>
    <submittedName>
        <fullName evidence="3">Unnamed protein product</fullName>
    </submittedName>
</protein>
<dbReference type="SMART" id="SM00176">
    <property type="entry name" value="RAN"/>
    <property type="match status" value="1"/>
</dbReference>
<dbReference type="OrthoDB" id="9989112at2759"/>
<dbReference type="EMBL" id="BSXT01001298">
    <property type="protein sequence ID" value="GMF41009.1"/>
    <property type="molecule type" value="Genomic_DNA"/>
</dbReference>
<evidence type="ECO:0000256" key="1">
    <source>
        <dbReference type="ARBA" id="ARBA00022741"/>
    </source>
</evidence>
<dbReference type="GO" id="GO:0005525">
    <property type="term" value="F:GTP binding"/>
    <property type="evidence" value="ECO:0007669"/>
    <property type="project" value="UniProtKB-KW"/>
</dbReference>
<dbReference type="SMART" id="SM00175">
    <property type="entry name" value="RAB"/>
    <property type="match status" value="1"/>
</dbReference>
<dbReference type="PANTHER" id="PTHR47977">
    <property type="entry name" value="RAS-RELATED PROTEIN RAB"/>
    <property type="match status" value="1"/>
</dbReference>
<name>A0A9W6XLB9_9STRA</name>
<keyword evidence="4" id="KW-1185">Reference proteome</keyword>
<organism evidence="3 4">
    <name type="scientific">Phytophthora fragariaefolia</name>
    <dbReference type="NCBI Taxonomy" id="1490495"/>
    <lineage>
        <taxon>Eukaryota</taxon>
        <taxon>Sar</taxon>
        <taxon>Stramenopiles</taxon>
        <taxon>Oomycota</taxon>
        <taxon>Peronosporomycetes</taxon>
        <taxon>Peronosporales</taxon>
        <taxon>Peronosporaceae</taxon>
        <taxon>Phytophthora</taxon>
    </lineage>
</organism>
<evidence type="ECO:0000313" key="4">
    <source>
        <dbReference type="Proteomes" id="UP001165121"/>
    </source>
</evidence>
<accession>A0A9W6XLB9</accession>
<evidence type="ECO:0000313" key="3">
    <source>
        <dbReference type="EMBL" id="GMF41009.1"/>
    </source>
</evidence>
<proteinExistence type="predicted"/>
<keyword evidence="1" id="KW-0547">Nucleotide-binding</keyword>
<dbReference type="CDD" id="cd00154">
    <property type="entry name" value="Rab"/>
    <property type="match status" value="1"/>
</dbReference>
<dbReference type="SMART" id="SM00173">
    <property type="entry name" value="RAS"/>
    <property type="match status" value="1"/>
</dbReference>
<sequence length="283" mass="30289">MCQTYKVIVVGDGDAGKTSLLRRMVDRESLSAIDSAPNDYLSKMAIVEGASPIKVQLWDTADQEKFGVARLPNSYFRHANAAIIVYDVTNRLSFGAVLRWVMQVLAYRSTAADSLFSIVLVGTKADVAGGYRQVFEEEGRAISRVIGASSFYECSSKDGTNIHDTFNAIATSLVRGTSWSLSSVDHLGFAPTDLKLSTALAATQQGKYRLAAPSGGLDVASPIPTTLPIAARSPTLKVLSAEFASPVLGTSYLGTLAALLSMPMVLLWLDDEAVLQWAEALGM</sequence>